<feature type="transmembrane region" description="Helical" evidence="7">
    <location>
        <begin position="221"/>
        <end position="246"/>
    </location>
</feature>
<feature type="transmembrane region" description="Helical" evidence="7">
    <location>
        <begin position="180"/>
        <end position="200"/>
    </location>
</feature>
<dbReference type="PANTHER" id="PTHR43744">
    <property type="entry name" value="ABC TRANSPORTER PERMEASE PROTEIN MG189-RELATED-RELATED"/>
    <property type="match status" value="1"/>
</dbReference>
<evidence type="ECO:0000256" key="2">
    <source>
        <dbReference type="ARBA" id="ARBA00022448"/>
    </source>
</evidence>
<evidence type="ECO:0000256" key="3">
    <source>
        <dbReference type="ARBA" id="ARBA00022475"/>
    </source>
</evidence>
<evidence type="ECO:0000313" key="9">
    <source>
        <dbReference type="EMBL" id="VEI04617.1"/>
    </source>
</evidence>
<reference evidence="9 10" key="1">
    <citation type="submission" date="2018-12" db="EMBL/GenBank/DDBJ databases">
        <authorList>
            <consortium name="Pathogen Informatics"/>
        </authorList>
    </citation>
    <scope>NUCLEOTIDE SEQUENCE [LARGE SCALE GENOMIC DNA]</scope>
    <source>
        <strain evidence="9 10">NCTC13652</strain>
    </source>
</reference>
<keyword evidence="2 7" id="KW-0813">Transport</keyword>
<keyword evidence="3" id="KW-1003">Cell membrane</keyword>
<dbReference type="AlphaFoldDB" id="A0A3S4WAJ0"/>
<dbReference type="SUPFAM" id="SSF161098">
    <property type="entry name" value="MetI-like"/>
    <property type="match status" value="1"/>
</dbReference>
<proteinExistence type="inferred from homology"/>
<keyword evidence="5 7" id="KW-1133">Transmembrane helix</keyword>
<gene>
    <name evidence="9" type="primary">ycjP_8</name>
    <name evidence="9" type="ORF">NCTC13652_02850</name>
</gene>
<protein>
    <submittedName>
        <fullName evidence="9">Inner membrane ABC transporter permease protein ycjP</fullName>
    </submittedName>
</protein>
<comment type="similarity">
    <text evidence="7">Belongs to the binding-protein-dependent transport system permease family.</text>
</comment>
<dbReference type="InterPro" id="IPR000515">
    <property type="entry name" value="MetI-like"/>
</dbReference>
<dbReference type="PROSITE" id="PS50928">
    <property type="entry name" value="ABC_TM1"/>
    <property type="match status" value="1"/>
</dbReference>
<dbReference type="InterPro" id="IPR035906">
    <property type="entry name" value="MetI-like_sf"/>
</dbReference>
<dbReference type="EMBL" id="LR134473">
    <property type="protein sequence ID" value="VEI04617.1"/>
    <property type="molecule type" value="Genomic_DNA"/>
</dbReference>
<accession>A0A3S4WAJ0</accession>
<keyword evidence="4 7" id="KW-0812">Transmembrane</keyword>
<organism evidence="9 10">
    <name type="scientific">Acidipropionibacterium jensenii</name>
    <dbReference type="NCBI Taxonomy" id="1749"/>
    <lineage>
        <taxon>Bacteria</taxon>
        <taxon>Bacillati</taxon>
        <taxon>Actinomycetota</taxon>
        <taxon>Actinomycetes</taxon>
        <taxon>Propionibacteriales</taxon>
        <taxon>Propionibacteriaceae</taxon>
        <taxon>Acidipropionibacterium</taxon>
    </lineage>
</organism>
<dbReference type="Gene3D" id="1.10.3720.10">
    <property type="entry name" value="MetI-like"/>
    <property type="match status" value="1"/>
</dbReference>
<dbReference type="PANTHER" id="PTHR43744:SF12">
    <property type="entry name" value="ABC TRANSPORTER PERMEASE PROTEIN MG189-RELATED"/>
    <property type="match status" value="1"/>
</dbReference>
<evidence type="ECO:0000256" key="5">
    <source>
        <dbReference type="ARBA" id="ARBA00022989"/>
    </source>
</evidence>
<evidence type="ECO:0000256" key="1">
    <source>
        <dbReference type="ARBA" id="ARBA00004651"/>
    </source>
</evidence>
<dbReference type="GO" id="GO:0055085">
    <property type="term" value="P:transmembrane transport"/>
    <property type="evidence" value="ECO:0007669"/>
    <property type="project" value="InterPro"/>
</dbReference>
<comment type="subcellular location">
    <subcellularLocation>
        <location evidence="1 7">Cell membrane</location>
        <topology evidence="1 7">Multi-pass membrane protein</topology>
    </subcellularLocation>
</comment>
<feature type="transmembrane region" description="Helical" evidence="7">
    <location>
        <begin position="279"/>
        <end position="298"/>
    </location>
</feature>
<dbReference type="GO" id="GO:0005886">
    <property type="term" value="C:plasma membrane"/>
    <property type="evidence" value="ECO:0007669"/>
    <property type="project" value="UniProtKB-SubCell"/>
</dbReference>
<evidence type="ECO:0000313" key="10">
    <source>
        <dbReference type="Proteomes" id="UP000277858"/>
    </source>
</evidence>
<name>A0A3S4WAJ0_9ACTN</name>
<evidence type="ECO:0000259" key="8">
    <source>
        <dbReference type="PROSITE" id="PS50928"/>
    </source>
</evidence>
<feature type="transmembrane region" description="Helical" evidence="7">
    <location>
        <begin position="49"/>
        <end position="69"/>
    </location>
</feature>
<dbReference type="Proteomes" id="UP000277858">
    <property type="component" value="Chromosome"/>
</dbReference>
<feature type="transmembrane region" description="Helical" evidence="7">
    <location>
        <begin position="146"/>
        <end position="165"/>
    </location>
</feature>
<keyword evidence="6 7" id="KW-0472">Membrane</keyword>
<feature type="transmembrane region" description="Helical" evidence="7">
    <location>
        <begin position="111"/>
        <end position="134"/>
    </location>
</feature>
<evidence type="ECO:0000256" key="7">
    <source>
        <dbReference type="RuleBase" id="RU363032"/>
    </source>
</evidence>
<dbReference type="Pfam" id="PF00528">
    <property type="entry name" value="BPD_transp_1"/>
    <property type="match status" value="1"/>
</dbReference>
<sequence>MSDSMIQTPGASASGVSTPLVSTDVTGEYSREEIARMAKKQGHVSQKRYLPVHILLILGGIVMVFPFVYQILMSLSTNAQIQAVPPKFIPEHWKWSNYSDVFAKLPFLHQFWVSIEITVLRTVVQLLLCSMAGYAFARMRFKGRGLLFGLLLAILMVPGQSYLIGQYQVVQNLGLLETPWGIVLPGFFSAFGVFLMRQAFMSLPMELEEAARLDGCNPWQTFWRVMFPLVNPSLFAVMITTVLWSWNDLLWPLIVTTREESMPLSVGIATLAGQHSTDYALMMAASTMAMAPIFILFFSMQKRVIEGLATSGLKG</sequence>
<dbReference type="CDD" id="cd06261">
    <property type="entry name" value="TM_PBP2"/>
    <property type="match status" value="1"/>
</dbReference>
<dbReference type="STRING" id="1122997.GCA_000425285_01569"/>
<evidence type="ECO:0000256" key="6">
    <source>
        <dbReference type="ARBA" id="ARBA00023136"/>
    </source>
</evidence>
<feature type="domain" description="ABC transmembrane type-1" evidence="8">
    <location>
        <begin position="111"/>
        <end position="300"/>
    </location>
</feature>
<evidence type="ECO:0000256" key="4">
    <source>
        <dbReference type="ARBA" id="ARBA00022692"/>
    </source>
</evidence>
<keyword evidence="10" id="KW-1185">Reference proteome</keyword>